<proteinExistence type="predicted"/>
<accession>A0A2T9Z625</accession>
<comment type="caution">
    <text evidence="1">The sequence shown here is derived from an EMBL/GenBank/DDBJ whole genome shotgun (WGS) entry which is preliminary data.</text>
</comment>
<reference evidence="1 2" key="1">
    <citation type="journal article" date="2018" name="MBio">
        <title>Comparative Genomics Reveals the Core Gene Toolbox for the Fungus-Insect Symbiosis.</title>
        <authorList>
            <person name="Wang Y."/>
            <person name="Stata M."/>
            <person name="Wang W."/>
            <person name="Stajich J.E."/>
            <person name="White M.M."/>
            <person name="Moncalvo J.M."/>
        </authorList>
    </citation>
    <scope>NUCLEOTIDE SEQUENCE [LARGE SCALE GENOMIC DNA]</scope>
    <source>
        <strain evidence="1 2">AUS-77-4</strain>
    </source>
</reference>
<evidence type="ECO:0000313" key="1">
    <source>
        <dbReference type="EMBL" id="PVV00020.1"/>
    </source>
</evidence>
<protein>
    <submittedName>
        <fullName evidence="1">Uncharacterized protein</fullName>
    </submittedName>
</protein>
<dbReference type="EMBL" id="MBFT01000010">
    <property type="protein sequence ID" value="PVV00020.1"/>
    <property type="molecule type" value="Genomic_DNA"/>
</dbReference>
<evidence type="ECO:0000313" key="2">
    <source>
        <dbReference type="Proteomes" id="UP000245699"/>
    </source>
</evidence>
<dbReference type="AlphaFoldDB" id="A0A2T9Z625"/>
<name>A0A2T9Z625_9FUNG</name>
<organism evidence="1 2">
    <name type="scientific">Furculomyces boomerangus</name>
    <dbReference type="NCBI Taxonomy" id="61424"/>
    <lineage>
        <taxon>Eukaryota</taxon>
        <taxon>Fungi</taxon>
        <taxon>Fungi incertae sedis</taxon>
        <taxon>Zoopagomycota</taxon>
        <taxon>Kickxellomycotina</taxon>
        <taxon>Harpellomycetes</taxon>
        <taxon>Harpellales</taxon>
        <taxon>Harpellaceae</taxon>
        <taxon>Furculomyces</taxon>
    </lineage>
</organism>
<keyword evidence="2" id="KW-1185">Reference proteome</keyword>
<dbReference type="Proteomes" id="UP000245699">
    <property type="component" value="Unassembled WGS sequence"/>
</dbReference>
<gene>
    <name evidence="1" type="ORF">BB559_000220</name>
</gene>
<sequence>MSKWFVISSRRSKCGLSTNNIANANLAFCPPESVQIGCVAKCPESPNDPKYERPSCSLIFELLIALSNPAFLCFINFSNPLTSSCEYKSTKCWSKCPTTALE</sequence>